<organism evidence="1">
    <name type="scientific">Arundo donax</name>
    <name type="common">Giant reed</name>
    <name type="synonym">Donax arundinaceus</name>
    <dbReference type="NCBI Taxonomy" id="35708"/>
    <lineage>
        <taxon>Eukaryota</taxon>
        <taxon>Viridiplantae</taxon>
        <taxon>Streptophyta</taxon>
        <taxon>Embryophyta</taxon>
        <taxon>Tracheophyta</taxon>
        <taxon>Spermatophyta</taxon>
        <taxon>Magnoliopsida</taxon>
        <taxon>Liliopsida</taxon>
        <taxon>Poales</taxon>
        <taxon>Poaceae</taxon>
        <taxon>PACMAD clade</taxon>
        <taxon>Arundinoideae</taxon>
        <taxon>Arundineae</taxon>
        <taxon>Arundo</taxon>
    </lineage>
</organism>
<sequence length="46" mass="4860">MGSSEIAQLRVVIPFGSLRRQILSPSGPQGVVCSQYSQAGVPQDNT</sequence>
<name>A0A0A9DRI2_ARUDO</name>
<dbReference type="AlphaFoldDB" id="A0A0A9DRI2"/>
<keyword evidence="1" id="KW-0418">Kinase</keyword>
<accession>A0A0A9DRI2</accession>
<evidence type="ECO:0000313" key="1">
    <source>
        <dbReference type="EMBL" id="JAD90411.1"/>
    </source>
</evidence>
<protein>
    <submittedName>
        <fullName evidence="1">ATP binding / kinase/ protein kinase/ protein serine/threonine kinase</fullName>
    </submittedName>
</protein>
<proteinExistence type="predicted"/>
<reference evidence="1" key="2">
    <citation type="journal article" date="2015" name="Data Brief">
        <title>Shoot transcriptome of the giant reed, Arundo donax.</title>
        <authorList>
            <person name="Barrero R.A."/>
            <person name="Guerrero F.D."/>
            <person name="Moolhuijzen P."/>
            <person name="Goolsby J.A."/>
            <person name="Tidwell J."/>
            <person name="Bellgard S.E."/>
            <person name="Bellgard M.I."/>
        </authorList>
    </citation>
    <scope>NUCLEOTIDE SEQUENCE</scope>
    <source>
        <tissue evidence="1">Shoot tissue taken approximately 20 cm above the soil surface</tissue>
    </source>
</reference>
<keyword evidence="1" id="KW-0808">Transferase</keyword>
<dbReference type="GO" id="GO:0016301">
    <property type="term" value="F:kinase activity"/>
    <property type="evidence" value="ECO:0007669"/>
    <property type="project" value="UniProtKB-KW"/>
</dbReference>
<reference evidence="1" key="1">
    <citation type="submission" date="2014-09" db="EMBL/GenBank/DDBJ databases">
        <authorList>
            <person name="Magalhaes I.L.F."/>
            <person name="Oliveira U."/>
            <person name="Santos F.R."/>
            <person name="Vidigal T.H.D.A."/>
            <person name="Brescovit A.D."/>
            <person name="Santos A.J."/>
        </authorList>
    </citation>
    <scope>NUCLEOTIDE SEQUENCE</scope>
    <source>
        <tissue evidence="1">Shoot tissue taken approximately 20 cm above the soil surface</tissue>
    </source>
</reference>
<dbReference type="EMBL" id="GBRH01207484">
    <property type="protein sequence ID" value="JAD90411.1"/>
    <property type="molecule type" value="Transcribed_RNA"/>
</dbReference>